<dbReference type="GO" id="GO:0010513">
    <property type="term" value="P:positive regulation of phosphatidylinositol biosynthetic process"/>
    <property type="evidence" value="ECO:0007669"/>
    <property type="project" value="TreeGrafter"/>
</dbReference>
<keyword evidence="4" id="KW-1185">Reference proteome</keyword>
<organism evidence="3 4">
    <name type="scientific">Tothia fuscella</name>
    <dbReference type="NCBI Taxonomy" id="1048955"/>
    <lineage>
        <taxon>Eukaryota</taxon>
        <taxon>Fungi</taxon>
        <taxon>Dikarya</taxon>
        <taxon>Ascomycota</taxon>
        <taxon>Pezizomycotina</taxon>
        <taxon>Dothideomycetes</taxon>
        <taxon>Pleosporomycetidae</taxon>
        <taxon>Venturiales</taxon>
        <taxon>Cylindrosympodiaceae</taxon>
        <taxon>Tothia</taxon>
    </lineage>
</organism>
<evidence type="ECO:0000313" key="4">
    <source>
        <dbReference type="Proteomes" id="UP000800235"/>
    </source>
</evidence>
<dbReference type="InterPro" id="IPR024260">
    <property type="entry name" value="Vac7"/>
</dbReference>
<dbReference type="EMBL" id="MU007157">
    <property type="protein sequence ID" value="KAF2416529.1"/>
    <property type="molecule type" value="Genomic_DNA"/>
</dbReference>
<dbReference type="GO" id="GO:0000011">
    <property type="term" value="P:vacuole inheritance"/>
    <property type="evidence" value="ECO:0007669"/>
    <property type="project" value="TreeGrafter"/>
</dbReference>
<feature type="transmembrane region" description="Helical" evidence="2">
    <location>
        <begin position="296"/>
        <end position="320"/>
    </location>
</feature>
<dbReference type="AlphaFoldDB" id="A0A9P4TRF7"/>
<dbReference type="Proteomes" id="UP000800235">
    <property type="component" value="Unassembled WGS sequence"/>
</dbReference>
<dbReference type="GO" id="GO:1903778">
    <property type="term" value="P:protein localization to vacuolar membrane"/>
    <property type="evidence" value="ECO:0007669"/>
    <property type="project" value="TreeGrafter"/>
</dbReference>
<feature type="region of interest" description="Disordered" evidence="1">
    <location>
        <begin position="1"/>
        <end position="274"/>
    </location>
</feature>
<keyword evidence="2" id="KW-0812">Transmembrane</keyword>
<dbReference type="OrthoDB" id="1204at2759"/>
<dbReference type="Pfam" id="PF12751">
    <property type="entry name" value="Vac7"/>
    <property type="match status" value="1"/>
</dbReference>
<feature type="compositionally biased region" description="Basic and acidic residues" evidence="1">
    <location>
        <begin position="69"/>
        <end position="79"/>
    </location>
</feature>
<name>A0A9P4TRF7_9PEZI</name>
<protein>
    <submittedName>
        <fullName evidence="3">Uncharacterized protein</fullName>
    </submittedName>
</protein>
<dbReference type="GO" id="GO:0070772">
    <property type="term" value="C:PAS complex"/>
    <property type="evidence" value="ECO:0007669"/>
    <property type="project" value="TreeGrafter"/>
</dbReference>
<evidence type="ECO:0000256" key="2">
    <source>
        <dbReference type="SAM" id="Phobius"/>
    </source>
</evidence>
<proteinExistence type="predicted"/>
<accession>A0A9P4TRF7</accession>
<comment type="caution">
    <text evidence="3">The sequence shown here is derived from an EMBL/GenBank/DDBJ whole genome shotgun (WGS) entry which is preliminary data.</text>
</comment>
<reference evidence="3" key="1">
    <citation type="journal article" date="2020" name="Stud. Mycol.">
        <title>101 Dothideomycetes genomes: a test case for predicting lifestyles and emergence of pathogens.</title>
        <authorList>
            <person name="Haridas S."/>
            <person name="Albert R."/>
            <person name="Binder M."/>
            <person name="Bloem J."/>
            <person name="Labutti K."/>
            <person name="Salamov A."/>
            <person name="Andreopoulos B."/>
            <person name="Baker S."/>
            <person name="Barry K."/>
            <person name="Bills G."/>
            <person name="Bluhm B."/>
            <person name="Cannon C."/>
            <person name="Castanera R."/>
            <person name="Culley D."/>
            <person name="Daum C."/>
            <person name="Ezra D."/>
            <person name="Gonzalez J."/>
            <person name="Henrissat B."/>
            <person name="Kuo A."/>
            <person name="Liang C."/>
            <person name="Lipzen A."/>
            <person name="Lutzoni F."/>
            <person name="Magnuson J."/>
            <person name="Mondo S."/>
            <person name="Nolan M."/>
            <person name="Ohm R."/>
            <person name="Pangilinan J."/>
            <person name="Park H.-J."/>
            <person name="Ramirez L."/>
            <person name="Alfaro M."/>
            <person name="Sun H."/>
            <person name="Tritt A."/>
            <person name="Yoshinaga Y."/>
            <person name="Zwiers L.-H."/>
            <person name="Turgeon B."/>
            <person name="Goodwin S."/>
            <person name="Spatafora J."/>
            <person name="Crous P."/>
            <person name="Grigoriev I."/>
        </authorList>
    </citation>
    <scope>NUCLEOTIDE SEQUENCE</scope>
    <source>
        <strain evidence="3">CBS 130266</strain>
    </source>
</reference>
<sequence length="531" mass="58748">MTVETETVSSIPQSTLGAPSDRVASGRAEVGGTLRVKASNETIRPGKGRKKASRKALSINATSASTRADIFEDRVKNAMDEATSDDSDETFVYESNPPEPPVRRSRHHSRTPSGASVTSQQDQRLPHRSIQNALSTPKTRSMKFANAHSSGADEEALERQDGTIRASNTRNGTSSIQHHHLSRPNRNGTGHTSILDDDNSPFFHLNKTRSLTGMPGRQSQNARFAARSLQVSNGTSRKGDGYSSYDMDAEGGDDERTPLMGTVRTPRSARRSTLQTARVRYPDHYPPHRRSMLSRFAGFIVLVIMLLLLAFGVVGFLFAISTPLADASILEIQAVLASEQEIMFDLVVEAINPNLLPINIADMDINVFAKSKYVGSAKWWREHENDTMPDREKGSRRRSRVLRLDEYPGVGRYEDFEDDDPKGNRQTMLLGRVDHFDNPLTFDGSFWKRHPHFSTGSLRLSKPGNRTELGGTERWERVLLHPFELIVRGTLKYKIPLGGRAYAANVGANATVKPEESGVDTPIDDGGRITG</sequence>
<evidence type="ECO:0000313" key="3">
    <source>
        <dbReference type="EMBL" id="KAF2416529.1"/>
    </source>
</evidence>
<feature type="compositionally biased region" description="Polar residues" evidence="1">
    <location>
        <begin position="111"/>
        <end position="139"/>
    </location>
</feature>
<feature type="compositionally biased region" description="Polar residues" evidence="1">
    <location>
        <begin position="1"/>
        <end position="17"/>
    </location>
</feature>
<keyword evidence="2" id="KW-1133">Transmembrane helix</keyword>
<dbReference type="PANTHER" id="PTHR28258">
    <property type="entry name" value="VACUOLAR SEGREGATION PROTEIN 7"/>
    <property type="match status" value="1"/>
</dbReference>
<keyword evidence="2" id="KW-0472">Membrane</keyword>
<feature type="compositionally biased region" description="Polar residues" evidence="1">
    <location>
        <begin position="165"/>
        <end position="176"/>
    </location>
</feature>
<evidence type="ECO:0000256" key="1">
    <source>
        <dbReference type="SAM" id="MobiDB-lite"/>
    </source>
</evidence>
<dbReference type="PANTHER" id="PTHR28258:SF1">
    <property type="entry name" value="VACUOLAR SEGREGATION PROTEIN 7"/>
    <property type="match status" value="1"/>
</dbReference>
<feature type="compositionally biased region" description="Acidic residues" evidence="1">
    <location>
        <begin position="82"/>
        <end position="91"/>
    </location>
</feature>
<dbReference type="GO" id="GO:0000329">
    <property type="term" value="C:fungal-type vacuole membrane"/>
    <property type="evidence" value="ECO:0007669"/>
    <property type="project" value="TreeGrafter"/>
</dbReference>
<gene>
    <name evidence="3" type="ORF">EJ08DRAFT_673741</name>
</gene>